<keyword evidence="5 9" id="KW-0067">ATP-binding</keyword>
<dbReference type="Pfam" id="PF03054">
    <property type="entry name" value="tRNA_Me_trans"/>
    <property type="match status" value="1"/>
</dbReference>
<comment type="caution">
    <text evidence="9">Lacks conserved residue(s) required for the propagation of feature annotation.</text>
</comment>
<protein>
    <recommendedName>
        <fullName evidence="9">tRNA-specific 2-thiouridylase MnmA</fullName>
        <ecNumber evidence="9">2.8.1.13</ecNumber>
    </recommendedName>
</protein>
<keyword evidence="3 9" id="KW-0819">tRNA processing</keyword>
<evidence type="ECO:0000259" key="10">
    <source>
        <dbReference type="Pfam" id="PF20258"/>
    </source>
</evidence>
<dbReference type="EMBL" id="MGKI01000012">
    <property type="protein sequence ID" value="OGN22319.1"/>
    <property type="molecule type" value="Genomic_DNA"/>
</dbReference>
<feature type="site" description="Interaction with tRNA" evidence="9">
    <location>
        <position position="135"/>
    </location>
</feature>
<feature type="region of interest" description="Interaction with tRNA" evidence="9">
    <location>
        <begin position="371"/>
        <end position="372"/>
    </location>
</feature>
<feature type="active site" description="Cysteine persulfide intermediate" evidence="9">
    <location>
        <position position="243"/>
    </location>
</feature>
<evidence type="ECO:0000256" key="3">
    <source>
        <dbReference type="ARBA" id="ARBA00022694"/>
    </source>
</evidence>
<evidence type="ECO:0000256" key="2">
    <source>
        <dbReference type="ARBA" id="ARBA00022679"/>
    </source>
</evidence>
<feature type="site" description="Interaction with tRNA" evidence="9">
    <location>
        <position position="400"/>
    </location>
</feature>
<keyword evidence="4 9" id="KW-0547">Nucleotide-binding</keyword>
<evidence type="ECO:0000256" key="5">
    <source>
        <dbReference type="ARBA" id="ARBA00022840"/>
    </source>
</evidence>
<keyword evidence="9" id="KW-0963">Cytoplasm</keyword>
<dbReference type="InterPro" id="IPR014729">
    <property type="entry name" value="Rossmann-like_a/b/a_fold"/>
</dbReference>
<dbReference type="Gene3D" id="2.30.30.280">
    <property type="entry name" value="Adenine nucleotide alpha hydrolases-like domains"/>
    <property type="match status" value="1"/>
</dbReference>
<feature type="binding site" evidence="9">
    <location>
        <begin position="12"/>
        <end position="19"/>
    </location>
    <ligand>
        <name>ATP</name>
        <dbReference type="ChEBI" id="CHEBI:30616"/>
    </ligand>
</feature>
<dbReference type="SUPFAM" id="SSF52402">
    <property type="entry name" value="Adenine nucleotide alpha hydrolases-like"/>
    <property type="match status" value="1"/>
</dbReference>
<feature type="active site" description="Nucleophile" evidence="9">
    <location>
        <position position="110"/>
    </location>
</feature>
<dbReference type="InterPro" id="IPR046884">
    <property type="entry name" value="MnmA-like_central"/>
</dbReference>
<feature type="region of interest" description="Interaction with target base in tRNA" evidence="9">
    <location>
        <begin position="105"/>
        <end position="107"/>
    </location>
</feature>
<dbReference type="Proteomes" id="UP000178227">
    <property type="component" value="Unassembled WGS sequence"/>
</dbReference>
<evidence type="ECO:0000256" key="7">
    <source>
        <dbReference type="ARBA" id="ARBA00023157"/>
    </source>
</evidence>
<feature type="binding site" evidence="9">
    <location>
        <position position="38"/>
    </location>
    <ligand>
        <name>ATP</name>
        <dbReference type="ChEBI" id="CHEBI:30616"/>
    </ligand>
</feature>
<keyword evidence="6 9" id="KW-0694">RNA-binding</keyword>
<keyword evidence="7" id="KW-1015">Disulfide bond</keyword>
<dbReference type="Pfam" id="PF20259">
    <property type="entry name" value="tRNA_Me_trans_M"/>
    <property type="match status" value="1"/>
</dbReference>
<gene>
    <name evidence="9" type="primary">mnmA</name>
    <name evidence="12" type="ORF">A2918_00150</name>
</gene>
<evidence type="ECO:0000256" key="6">
    <source>
        <dbReference type="ARBA" id="ARBA00022884"/>
    </source>
</evidence>
<reference evidence="12 13" key="1">
    <citation type="journal article" date="2016" name="Nat. Commun.">
        <title>Thousands of microbial genomes shed light on interconnected biogeochemical processes in an aquifer system.</title>
        <authorList>
            <person name="Anantharaman K."/>
            <person name="Brown C.T."/>
            <person name="Hug L.A."/>
            <person name="Sharon I."/>
            <person name="Castelle C.J."/>
            <person name="Probst A.J."/>
            <person name="Thomas B.C."/>
            <person name="Singh A."/>
            <person name="Wilkins M.J."/>
            <person name="Karaoz U."/>
            <person name="Brodie E.L."/>
            <person name="Williams K.H."/>
            <person name="Hubbard S.S."/>
            <person name="Banfield J.F."/>
        </authorList>
    </citation>
    <scope>NUCLEOTIDE SEQUENCE [LARGE SCALE GENOMIC DNA]</scope>
</reference>
<evidence type="ECO:0000256" key="4">
    <source>
        <dbReference type="ARBA" id="ARBA00022741"/>
    </source>
</evidence>
<dbReference type="GO" id="GO:0103016">
    <property type="term" value="F:tRNA-uridine 2-sulfurtransferase activity"/>
    <property type="evidence" value="ECO:0007669"/>
    <property type="project" value="UniProtKB-EC"/>
</dbReference>
<comment type="subcellular location">
    <subcellularLocation>
        <location evidence="9">Cytoplasm</location>
    </subcellularLocation>
</comment>
<dbReference type="GO" id="GO:0002143">
    <property type="term" value="P:tRNA wobble position uridine thiolation"/>
    <property type="evidence" value="ECO:0007669"/>
    <property type="project" value="TreeGrafter"/>
</dbReference>
<organism evidence="12 13">
    <name type="scientific">Candidatus Yanofskybacteria bacterium RIFCSPLOWO2_01_FULL_42_49</name>
    <dbReference type="NCBI Taxonomy" id="1802694"/>
    <lineage>
        <taxon>Bacteria</taxon>
        <taxon>Candidatus Yanofskyibacteriota</taxon>
    </lineage>
</organism>
<dbReference type="Pfam" id="PF20258">
    <property type="entry name" value="tRNA_Me_trans_C"/>
    <property type="match status" value="1"/>
</dbReference>
<evidence type="ECO:0000313" key="13">
    <source>
        <dbReference type="Proteomes" id="UP000178227"/>
    </source>
</evidence>
<keyword evidence="2 9" id="KW-0808">Transferase</keyword>
<feature type="binding site" evidence="9">
    <location>
        <position position="134"/>
    </location>
    <ligand>
        <name>ATP</name>
        <dbReference type="ChEBI" id="CHEBI:30616"/>
    </ligand>
</feature>
<comment type="function">
    <text evidence="9">Catalyzes the 2-thiolation of uridine at the wobble position (U34) of tRNA, leading to the formation of s(2)U34.</text>
</comment>
<dbReference type="GO" id="GO:0005737">
    <property type="term" value="C:cytoplasm"/>
    <property type="evidence" value="ECO:0007669"/>
    <property type="project" value="UniProtKB-SubCell"/>
</dbReference>
<dbReference type="EC" id="2.8.1.13" evidence="9"/>
<comment type="catalytic activity">
    <reaction evidence="8 9">
        <text>S-sulfanyl-L-cysteinyl-[protein] + uridine(34) in tRNA + AH2 + ATP = 2-thiouridine(34) in tRNA + L-cysteinyl-[protein] + A + AMP + diphosphate + H(+)</text>
        <dbReference type="Rhea" id="RHEA:47032"/>
        <dbReference type="Rhea" id="RHEA-COMP:10131"/>
        <dbReference type="Rhea" id="RHEA-COMP:11726"/>
        <dbReference type="Rhea" id="RHEA-COMP:11727"/>
        <dbReference type="Rhea" id="RHEA-COMP:11728"/>
        <dbReference type="ChEBI" id="CHEBI:13193"/>
        <dbReference type="ChEBI" id="CHEBI:15378"/>
        <dbReference type="ChEBI" id="CHEBI:17499"/>
        <dbReference type="ChEBI" id="CHEBI:29950"/>
        <dbReference type="ChEBI" id="CHEBI:30616"/>
        <dbReference type="ChEBI" id="CHEBI:33019"/>
        <dbReference type="ChEBI" id="CHEBI:61963"/>
        <dbReference type="ChEBI" id="CHEBI:65315"/>
        <dbReference type="ChEBI" id="CHEBI:87170"/>
        <dbReference type="ChEBI" id="CHEBI:456215"/>
        <dbReference type="EC" id="2.8.1.13"/>
    </reaction>
</comment>
<dbReference type="HAMAP" id="MF_00144">
    <property type="entry name" value="tRNA_thiouridyl_MnmA"/>
    <property type="match status" value="1"/>
</dbReference>
<dbReference type="InterPro" id="IPR023382">
    <property type="entry name" value="MnmA-like_central_sf"/>
</dbReference>
<sequence>MKSQERKMVYVAMSGGVDSSVAAALLKKQGYDVTGVFMKPWQPEISKYRNIEISSGCLWQKDREDAMRVATKLGIPLLTWDFSKEYKREVADYMIREYRAGRTPNPDVMCNKHIKFGLFLEKALKEGADYIATGHYVRLMRKTLNSTEIPGLKRREPYLSKLETLNKLKTKNSKKTENLNIENSLKIAKDKNKDQSYFLWTLTQKQLKYCLFPIGDYIKPEVRRMAKKFGLPTADKKDSQGVCFVGPLDIKVFLKSYIKPKTGDIILGDNTRSTRFARSGRVIGQHDGVFYYTLGQRHGLDIKNGRGPHFIIKKDIKKNILFVGSKEDLFSQKMKLTSINWINRPSQPVDNRLRKSIIHRGGGLEVDVRVRYRAPLVKAIIHNNGEVVFKKPEIAITPGQSAVFYKHDELIGGGIIK</sequence>
<evidence type="ECO:0000256" key="8">
    <source>
        <dbReference type="ARBA" id="ARBA00051542"/>
    </source>
</evidence>
<comment type="caution">
    <text evidence="12">The sequence shown here is derived from an EMBL/GenBank/DDBJ whole genome shotgun (WGS) entry which is preliminary data.</text>
</comment>
<dbReference type="PANTHER" id="PTHR11933:SF5">
    <property type="entry name" value="MITOCHONDRIAL TRNA-SPECIFIC 2-THIOURIDYLASE 1"/>
    <property type="match status" value="1"/>
</dbReference>
<feature type="region of interest" description="Interaction with tRNA" evidence="9">
    <location>
        <begin position="193"/>
        <end position="195"/>
    </location>
</feature>
<dbReference type="GO" id="GO:0005524">
    <property type="term" value="F:ATP binding"/>
    <property type="evidence" value="ECO:0007669"/>
    <property type="project" value="UniProtKB-KW"/>
</dbReference>
<evidence type="ECO:0000256" key="9">
    <source>
        <dbReference type="HAMAP-Rule" id="MF_00144"/>
    </source>
</evidence>
<keyword evidence="1 9" id="KW-0820">tRNA-binding</keyword>
<dbReference type="CDD" id="cd01998">
    <property type="entry name" value="MnmA_TRMU-like"/>
    <property type="match status" value="1"/>
</dbReference>
<evidence type="ECO:0000313" key="12">
    <source>
        <dbReference type="EMBL" id="OGN22319.1"/>
    </source>
</evidence>
<comment type="similarity">
    <text evidence="9">Belongs to the MnmA/TRMU family.</text>
</comment>
<dbReference type="FunFam" id="2.30.30.280:FF:000001">
    <property type="entry name" value="tRNA-specific 2-thiouridylase MnmA"/>
    <property type="match status" value="1"/>
</dbReference>
<dbReference type="STRING" id="1802694.A2918_00150"/>
<dbReference type="InterPro" id="IPR004506">
    <property type="entry name" value="MnmA-like"/>
</dbReference>
<accession>A0A1F8GCX3</accession>
<dbReference type="Gene3D" id="2.40.30.10">
    <property type="entry name" value="Translation factors"/>
    <property type="match status" value="1"/>
</dbReference>
<dbReference type="PANTHER" id="PTHR11933">
    <property type="entry name" value="TRNA 5-METHYLAMINOMETHYL-2-THIOURIDYLATE -METHYLTRANSFERASE"/>
    <property type="match status" value="1"/>
</dbReference>
<proteinExistence type="inferred from homology"/>
<evidence type="ECO:0000256" key="1">
    <source>
        <dbReference type="ARBA" id="ARBA00022555"/>
    </source>
</evidence>
<dbReference type="AlphaFoldDB" id="A0A1F8GCX3"/>
<dbReference type="InterPro" id="IPR046885">
    <property type="entry name" value="MnmA-like_C"/>
</dbReference>
<feature type="domain" description="tRNA-specific 2-thiouridylase MnmA-like central" evidence="11">
    <location>
        <begin position="252"/>
        <end position="325"/>
    </location>
</feature>
<feature type="domain" description="tRNA-specific 2-thiouridylase MnmA-like C-terminal" evidence="10">
    <location>
        <begin position="331"/>
        <end position="416"/>
    </location>
</feature>
<name>A0A1F8GCX3_9BACT</name>
<dbReference type="Gene3D" id="3.40.50.620">
    <property type="entry name" value="HUPs"/>
    <property type="match status" value="1"/>
</dbReference>
<dbReference type="GO" id="GO:0000049">
    <property type="term" value="F:tRNA binding"/>
    <property type="evidence" value="ECO:0007669"/>
    <property type="project" value="UniProtKB-KW"/>
</dbReference>
<evidence type="ECO:0000259" key="11">
    <source>
        <dbReference type="Pfam" id="PF20259"/>
    </source>
</evidence>